<dbReference type="GeneID" id="36288575"/>
<feature type="transmembrane region" description="Helical" evidence="2">
    <location>
        <begin position="212"/>
        <end position="232"/>
    </location>
</feature>
<keyword evidence="2" id="KW-0472">Membrane</keyword>
<feature type="transmembrane region" description="Helical" evidence="2">
    <location>
        <begin position="238"/>
        <end position="254"/>
    </location>
</feature>
<feature type="compositionally biased region" description="Low complexity" evidence="1">
    <location>
        <begin position="54"/>
        <end position="67"/>
    </location>
</feature>
<evidence type="ECO:0000313" key="3">
    <source>
        <dbReference type="EMBL" id="OAF57635.1"/>
    </source>
</evidence>
<feature type="compositionally biased region" description="Polar residues" evidence="1">
    <location>
        <begin position="1"/>
        <end position="11"/>
    </location>
</feature>
<evidence type="ECO:0000256" key="2">
    <source>
        <dbReference type="SAM" id="Phobius"/>
    </source>
</evidence>
<dbReference type="Proteomes" id="UP000077154">
    <property type="component" value="Unassembled WGS sequence"/>
</dbReference>
<feature type="region of interest" description="Disordered" evidence="1">
    <location>
        <begin position="1"/>
        <end position="121"/>
    </location>
</feature>
<keyword evidence="2" id="KW-0812">Transmembrane</keyword>
<feature type="compositionally biased region" description="Acidic residues" evidence="1">
    <location>
        <begin position="311"/>
        <end position="321"/>
    </location>
</feature>
<dbReference type="PANTHER" id="PTHR31965:SF1">
    <property type="entry name" value="TRANSMEMBRANE PROTEIN 42"/>
    <property type="match status" value="1"/>
</dbReference>
<dbReference type="InterPro" id="IPR037185">
    <property type="entry name" value="EmrE-like"/>
</dbReference>
<dbReference type="RefSeq" id="XP_024322923.1">
    <property type="nucleotide sequence ID" value="XM_024469131.1"/>
</dbReference>
<organism evidence="3">
    <name type="scientific">Pseudogymnoascus destructans</name>
    <dbReference type="NCBI Taxonomy" id="655981"/>
    <lineage>
        <taxon>Eukaryota</taxon>
        <taxon>Fungi</taxon>
        <taxon>Dikarya</taxon>
        <taxon>Ascomycota</taxon>
        <taxon>Pezizomycotina</taxon>
        <taxon>Leotiomycetes</taxon>
        <taxon>Thelebolales</taxon>
        <taxon>Thelebolaceae</taxon>
        <taxon>Pseudogymnoascus</taxon>
    </lineage>
</organism>
<feature type="compositionally biased region" description="Basic and acidic residues" evidence="1">
    <location>
        <begin position="301"/>
        <end position="310"/>
    </location>
</feature>
<keyword evidence="2" id="KW-1133">Transmembrane helix</keyword>
<accession>A0A177A609</accession>
<feature type="compositionally biased region" description="Basic and acidic residues" evidence="1">
    <location>
        <begin position="109"/>
        <end position="119"/>
    </location>
</feature>
<dbReference type="EMBL" id="KV441399">
    <property type="protein sequence ID" value="OAF57635.1"/>
    <property type="molecule type" value="Genomic_DNA"/>
</dbReference>
<reference evidence="3" key="1">
    <citation type="submission" date="2016-03" db="EMBL/GenBank/DDBJ databases">
        <title>Updated assembly of Pseudogymnoascus destructans, the fungus causing white-nose syndrome of bats.</title>
        <authorList>
            <person name="Palmer J.M."/>
            <person name="Drees K.P."/>
            <person name="Foster J.T."/>
            <person name="Lindner D.L."/>
        </authorList>
    </citation>
    <scope>NUCLEOTIDE SEQUENCE [LARGE SCALE GENOMIC DNA]</scope>
    <source>
        <strain evidence="3">20631-21</strain>
    </source>
</reference>
<evidence type="ECO:0008006" key="4">
    <source>
        <dbReference type="Google" id="ProtNLM"/>
    </source>
</evidence>
<feature type="compositionally biased region" description="Pro residues" evidence="1">
    <location>
        <begin position="82"/>
        <end position="94"/>
    </location>
</feature>
<dbReference type="eggNOG" id="ENOG502SCCE">
    <property type="taxonomic scope" value="Eukaryota"/>
</dbReference>
<feature type="transmembrane region" description="Helical" evidence="2">
    <location>
        <begin position="178"/>
        <end position="200"/>
    </location>
</feature>
<dbReference type="VEuPathDB" id="FungiDB:GMDG_04085"/>
<dbReference type="OrthoDB" id="586585at2759"/>
<proteinExistence type="predicted"/>
<protein>
    <recommendedName>
        <fullName evidence="4">EamA domain-containing protein</fullName>
    </recommendedName>
</protein>
<gene>
    <name evidence="3" type="ORF">VC83_05510</name>
</gene>
<dbReference type="InterPro" id="IPR039632">
    <property type="entry name" value="TMEM42"/>
</dbReference>
<name>A0A177A609_9PEZI</name>
<evidence type="ECO:0000256" key="1">
    <source>
        <dbReference type="SAM" id="MobiDB-lite"/>
    </source>
</evidence>
<dbReference type="AlphaFoldDB" id="A0A177A609"/>
<dbReference type="PANTHER" id="PTHR31965">
    <property type="entry name" value="TRANSMEMBRANE PROTEIN 42"/>
    <property type="match status" value="1"/>
</dbReference>
<feature type="region of interest" description="Disordered" evidence="1">
    <location>
        <begin position="296"/>
        <end position="328"/>
    </location>
</feature>
<sequence length="328" mass="35407">MHNTGTPSTKSPAPLTNPASLTYRRQPETVRTSASVPPGSHHHPPTFLTTIPMASAYPSSATSTSSTIAPHPQQALRSRNLPPIPEFTFPPSPGPEDSAPPTTPRVKQQKGEKEERDEMAISDLSRKAQWITFALSSGACAAINGVFAKLTTTELTTTFATFLAGLINLEKGEQAFEYAIRAIFFALNLIFNGIMWTLFTKALSRSPSTTQVAILNTSANFMITAILGLVIFSESLPPLWFVGAALLVAGNVIIGRREEKELTVAGEDAHRTSEEGSGTYLDAGEGQALLADDIELETDGEDTKPDKLRDDEDILDLEMPPDESRRVG</sequence>
<dbReference type="SUPFAM" id="SSF103481">
    <property type="entry name" value="Multidrug resistance efflux transporter EmrE"/>
    <property type="match status" value="1"/>
</dbReference>